<gene>
    <name evidence="2" type="ORF">KUV26_16880</name>
</gene>
<organism evidence="2 3">
    <name type="scientific">Leisingera daeponensis</name>
    <dbReference type="NCBI Taxonomy" id="405746"/>
    <lineage>
        <taxon>Bacteria</taxon>
        <taxon>Pseudomonadati</taxon>
        <taxon>Pseudomonadota</taxon>
        <taxon>Alphaproteobacteria</taxon>
        <taxon>Rhodobacterales</taxon>
        <taxon>Roseobacteraceae</taxon>
        <taxon>Leisingera</taxon>
    </lineage>
</organism>
<protein>
    <recommendedName>
        <fullName evidence="1">N-acetyltransferase domain-containing protein</fullName>
    </recommendedName>
</protein>
<dbReference type="Pfam" id="PF00583">
    <property type="entry name" value="Acetyltransf_1"/>
    <property type="match status" value="1"/>
</dbReference>
<feature type="domain" description="N-acetyltransferase" evidence="1">
    <location>
        <begin position="47"/>
        <end position="128"/>
    </location>
</feature>
<name>A0ABS7NIS8_9RHOB</name>
<sequence>MQYFCHDLRALRAQFRPLARLQSLWPEDQYMMVLRGLADLGGRAVTARDGLRLAGSAMFMPALKMGGIAATPGLKSAVERAGIAPGAVLCLTNIFVDPAYRGRGVSVAMEARAAELARVAGFTHSVALLYASREILAWFERRPDKISAGIEDAAGDPVYFLPLV</sequence>
<evidence type="ECO:0000313" key="3">
    <source>
        <dbReference type="Proteomes" id="UP000766629"/>
    </source>
</evidence>
<keyword evidence="3" id="KW-1185">Reference proteome</keyword>
<comment type="caution">
    <text evidence="2">The sequence shown here is derived from an EMBL/GenBank/DDBJ whole genome shotgun (WGS) entry which is preliminary data.</text>
</comment>
<evidence type="ECO:0000313" key="2">
    <source>
        <dbReference type="EMBL" id="MBY6141113.1"/>
    </source>
</evidence>
<dbReference type="RefSeq" id="WP_222509194.1">
    <property type="nucleotide sequence ID" value="NZ_JAHVJA010000008.1"/>
</dbReference>
<dbReference type="InterPro" id="IPR000182">
    <property type="entry name" value="GNAT_dom"/>
</dbReference>
<proteinExistence type="predicted"/>
<dbReference type="Gene3D" id="3.40.630.30">
    <property type="match status" value="1"/>
</dbReference>
<reference evidence="2 3" key="1">
    <citation type="submission" date="2021-06" db="EMBL/GenBank/DDBJ databases">
        <title>50 bacteria genomes isolated from Dapeng, Shenzhen, China.</title>
        <authorList>
            <person name="Zheng W."/>
            <person name="Yu S."/>
            <person name="Huang Y."/>
        </authorList>
    </citation>
    <scope>NUCLEOTIDE SEQUENCE [LARGE SCALE GENOMIC DNA]</scope>
    <source>
        <strain evidence="2 3">DP1N14-2</strain>
    </source>
</reference>
<accession>A0ABS7NIS8</accession>
<evidence type="ECO:0000259" key="1">
    <source>
        <dbReference type="Pfam" id="PF00583"/>
    </source>
</evidence>
<dbReference type="Proteomes" id="UP000766629">
    <property type="component" value="Unassembled WGS sequence"/>
</dbReference>
<dbReference type="InterPro" id="IPR016181">
    <property type="entry name" value="Acyl_CoA_acyltransferase"/>
</dbReference>
<dbReference type="SUPFAM" id="SSF55729">
    <property type="entry name" value="Acyl-CoA N-acyltransferases (Nat)"/>
    <property type="match status" value="1"/>
</dbReference>
<dbReference type="EMBL" id="JAHVJA010000008">
    <property type="protein sequence ID" value="MBY6141113.1"/>
    <property type="molecule type" value="Genomic_DNA"/>
</dbReference>